<feature type="modified residue" description="4-aspartylphosphate" evidence="2">
    <location>
        <position position="52"/>
    </location>
</feature>
<evidence type="ECO:0000256" key="2">
    <source>
        <dbReference type="PROSITE-ProRule" id="PRU00169"/>
    </source>
</evidence>
<dbReference type="InterPro" id="IPR001789">
    <property type="entry name" value="Sig_transdc_resp-reg_receiver"/>
</dbReference>
<dbReference type="Pfam" id="PF00072">
    <property type="entry name" value="Response_reg"/>
    <property type="match status" value="1"/>
</dbReference>
<organism evidence="4 5">
    <name type="scientific">Parathalassolituus penaei</name>
    <dbReference type="NCBI Taxonomy" id="2997323"/>
    <lineage>
        <taxon>Bacteria</taxon>
        <taxon>Pseudomonadati</taxon>
        <taxon>Pseudomonadota</taxon>
        <taxon>Gammaproteobacteria</taxon>
        <taxon>Oceanospirillales</taxon>
        <taxon>Oceanospirillaceae</taxon>
        <taxon>Parathalassolituus</taxon>
    </lineage>
</organism>
<accession>A0A9X3IS53</accession>
<keyword evidence="1 2" id="KW-0597">Phosphoprotein</keyword>
<evidence type="ECO:0000313" key="4">
    <source>
        <dbReference type="EMBL" id="MCY0965526.1"/>
    </source>
</evidence>
<name>A0A9X3IS53_9GAMM</name>
<keyword evidence="5" id="KW-1185">Reference proteome</keyword>
<feature type="domain" description="Response regulatory" evidence="3">
    <location>
        <begin position="3"/>
        <end position="118"/>
    </location>
</feature>
<sequence length="123" mass="13924">MKRVLIIDDASTIRLYKRCILEKHGYLVEEAVNGMEGLEKALESHFDLYIVDINMPKLDGYGFLQRIRAEDIDQPPAMMVSTESAAQDKEIAYQSGANLYLVKPAKPAELLTFVRLLMGDHHS</sequence>
<dbReference type="AlphaFoldDB" id="A0A9X3IS53"/>
<evidence type="ECO:0000259" key="3">
    <source>
        <dbReference type="PROSITE" id="PS50110"/>
    </source>
</evidence>
<dbReference type="SUPFAM" id="SSF52172">
    <property type="entry name" value="CheY-like"/>
    <property type="match status" value="1"/>
</dbReference>
<dbReference type="RefSeq" id="WP_283173740.1">
    <property type="nucleotide sequence ID" value="NZ_JAPNOA010000027.1"/>
</dbReference>
<evidence type="ECO:0000256" key="1">
    <source>
        <dbReference type="ARBA" id="ARBA00022553"/>
    </source>
</evidence>
<dbReference type="InterPro" id="IPR011006">
    <property type="entry name" value="CheY-like_superfamily"/>
</dbReference>
<dbReference type="PROSITE" id="PS50110">
    <property type="entry name" value="RESPONSE_REGULATORY"/>
    <property type="match status" value="1"/>
</dbReference>
<reference evidence="4" key="1">
    <citation type="submission" date="2022-11" db="EMBL/GenBank/DDBJ databases">
        <title>Parathalassolutuus dongxingensis gen. nov., sp. nov., a novel member of family Oceanospirillaceae isolated from a coastal shrimp pond in Guangxi, China.</title>
        <authorList>
            <person name="Chen H."/>
        </authorList>
    </citation>
    <scope>NUCLEOTIDE SEQUENCE</scope>
    <source>
        <strain evidence="4">G-43</strain>
    </source>
</reference>
<dbReference type="Proteomes" id="UP001150830">
    <property type="component" value="Unassembled WGS sequence"/>
</dbReference>
<dbReference type="SMART" id="SM00448">
    <property type="entry name" value="REC"/>
    <property type="match status" value="1"/>
</dbReference>
<dbReference type="InterPro" id="IPR050595">
    <property type="entry name" value="Bact_response_regulator"/>
</dbReference>
<evidence type="ECO:0000313" key="5">
    <source>
        <dbReference type="Proteomes" id="UP001150830"/>
    </source>
</evidence>
<dbReference type="PANTHER" id="PTHR44591:SF25">
    <property type="entry name" value="CHEMOTAXIS TWO-COMPONENT RESPONSE REGULATOR"/>
    <property type="match status" value="1"/>
</dbReference>
<dbReference type="Gene3D" id="3.40.50.2300">
    <property type="match status" value="1"/>
</dbReference>
<proteinExistence type="predicted"/>
<dbReference type="EMBL" id="JAPNOA010000027">
    <property type="protein sequence ID" value="MCY0965526.1"/>
    <property type="molecule type" value="Genomic_DNA"/>
</dbReference>
<gene>
    <name evidence="4" type="ORF">OUO13_10030</name>
</gene>
<protein>
    <submittedName>
        <fullName evidence="4">Response regulator</fullName>
    </submittedName>
</protein>
<comment type="caution">
    <text evidence="4">The sequence shown here is derived from an EMBL/GenBank/DDBJ whole genome shotgun (WGS) entry which is preliminary data.</text>
</comment>
<dbReference type="GO" id="GO:0000160">
    <property type="term" value="P:phosphorelay signal transduction system"/>
    <property type="evidence" value="ECO:0007669"/>
    <property type="project" value="InterPro"/>
</dbReference>
<dbReference type="PANTHER" id="PTHR44591">
    <property type="entry name" value="STRESS RESPONSE REGULATOR PROTEIN 1"/>
    <property type="match status" value="1"/>
</dbReference>